<evidence type="ECO:0000313" key="2">
    <source>
        <dbReference type="Proteomes" id="UP000009138"/>
    </source>
</evidence>
<organism evidence="1 2">
    <name type="scientific">Rhizopus delemar (strain RA 99-880 / ATCC MYA-4621 / FGSC 9543 / NRRL 43880)</name>
    <name type="common">Mucormycosis agent</name>
    <name type="synonym">Rhizopus arrhizus var. delemar</name>
    <dbReference type="NCBI Taxonomy" id="246409"/>
    <lineage>
        <taxon>Eukaryota</taxon>
        <taxon>Fungi</taxon>
        <taxon>Fungi incertae sedis</taxon>
        <taxon>Mucoromycota</taxon>
        <taxon>Mucoromycotina</taxon>
        <taxon>Mucoromycetes</taxon>
        <taxon>Mucorales</taxon>
        <taxon>Mucorineae</taxon>
        <taxon>Rhizopodaceae</taxon>
        <taxon>Rhizopus</taxon>
    </lineage>
</organism>
<keyword evidence="2" id="KW-1185">Reference proteome</keyword>
<dbReference type="VEuPathDB" id="FungiDB:RO3G_07443"/>
<protein>
    <submittedName>
        <fullName evidence="1">Uncharacterized protein</fullName>
    </submittedName>
</protein>
<dbReference type="AlphaFoldDB" id="I1C2Q8"/>
<dbReference type="EMBL" id="CH476736">
    <property type="protein sequence ID" value="EIE82738.1"/>
    <property type="molecule type" value="Genomic_DNA"/>
</dbReference>
<sequence length="191" mass="21642">MLNKVESKAEAPKSSKKRRANIGYSLQVFGDENMINNTAVNYNKDHKRCSSYKNDKEAMFNLLESTFRATESTFNSLFVYSFLEAVAALLAESVYWCKIGFKHGEVPLLLMGKQLKALELFKNDNYSYLVDDIINLYDLKNTDILLLETSSNFGCANKLKISFGYYKSFSGSLAMLKDIADELPLATLEVF</sequence>
<dbReference type="GeneID" id="93614414"/>
<gene>
    <name evidence="1" type="ORF">RO3G_07443</name>
</gene>
<name>I1C2Q8_RHIO9</name>
<dbReference type="RefSeq" id="XP_067518134.1">
    <property type="nucleotide sequence ID" value="XM_067662033.1"/>
</dbReference>
<evidence type="ECO:0000313" key="1">
    <source>
        <dbReference type="EMBL" id="EIE82738.1"/>
    </source>
</evidence>
<accession>I1C2Q8</accession>
<reference evidence="1 2" key="1">
    <citation type="journal article" date="2009" name="PLoS Genet.">
        <title>Genomic analysis of the basal lineage fungus Rhizopus oryzae reveals a whole-genome duplication.</title>
        <authorList>
            <person name="Ma L.-J."/>
            <person name="Ibrahim A.S."/>
            <person name="Skory C."/>
            <person name="Grabherr M.G."/>
            <person name="Burger G."/>
            <person name="Butler M."/>
            <person name="Elias M."/>
            <person name="Idnurm A."/>
            <person name="Lang B.F."/>
            <person name="Sone T."/>
            <person name="Abe A."/>
            <person name="Calvo S.E."/>
            <person name="Corrochano L.M."/>
            <person name="Engels R."/>
            <person name="Fu J."/>
            <person name="Hansberg W."/>
            <person name="Kim J.-M."/>
            <person name="Kodira C.D."/>
            <person name="Koehrsen M.J."/>
            <person name="Liu B."/>
            <person name="Miranda-Saavedra D."/>
            <person name="O'Leary S."/>
            <person name="Ortiz-Castellanos L."/>
            <person name="Poulter R."/>
            <person name="Rodriguez-Romero J."/>
            <person name="Ruiz-Herrera J."/>
            <person name="Shen Y.-Q."/>
            <person name="Zeng Q."/>
            <person name="Galagan J."/>
            <person name="Birren B.W."/>
            <person name="Cuomo C.A."/>
            <person name="Wickes B.L."/>
        </authorList>
    </citation>
    <scope>NUCLEOTIDE SEQUENCE [LARGE SCALE GENOMIC DNA]</scope>
    <source>
        <strain evidence="2">RA 99-880 / ATCC MYA-4621 / FGSC 9543 / NRRL 43880</strain>
    </source>
</reference>
<dbReference type="Proteomes" id="UP000009138">
    <property type="component" value="Unassembled WGS sequence"/>
</dbReference>
<dbReference type="InParanoid" id="I1C2Q8"/>
<proteinExistence type="predicted"/>